<reference evidence="1 2" key="1">
    <citation type="journal article" date="2022" name="bioRxiv">
        <title>The genome of the oomycete Peronosclerospora sorghi, a cosmopolitan pathogen of maize and sorghum, is inflated with dispersed pseudogenes.</title>
        <authorList>
            <person name="Fletcher K."/>
            <person name="Martin F."/>
            <person name="Isakeit T."/>
            <person name="Cavanaugh K."/>
            <person name="Magill C."/>
            <person name="Michelmore R."/>
        </authorList>
    </citation>
    <scope>NUCLEOTIDE SEQUENCE [LARGE SCALE GENOMIC DNA]</scope>
    <source>
        <strain evidence="1">P6</strain>
    </source>
</reference>
<proteinExistence type="predicted"/>
<evidence type="ECO:0000313" key="1">
    <source>
        <dbReference type="EMBL" id="KAI9922763.1"/>
    </source>
</evidence>
<protein>
    <submittedName>
        <fullName evidence="1">Uncharacterized protein</fullName>
    </submittedName>
</protein>
<gene>
    <name evidence="1" type="ORF">PsorP6_000853</name>
</gene>
<name>A0ACC0WV07_9STRA</name>
<sequence>MSPQSTHYFHSVLAPANVLGASPVHRRIGLEMCSATPPDNCKLSHTPRKLPRAGLRALEQIGADEMDVPKPPTTDDAVTVDELNSPATAKRKRQSQSPTTPDFLEDPKRNSHAVVFLITAGILETEGSEVDGLEDSEPLKPVMDDGELKRPAQPTQRIVMKSRKNKRRKIDVMENALKRFQEDKTKTSRCVEFTSTYYPEASSDTTREKGTQKASNMRVQVGVSLAQGARPYMEDCYSVVERLFDDKMDVASSPSLLAVYDGHNGAYASEYARHRFKALLGENKDLVAISRRAQLATLTDEDVERICELLVDAFATVDAEILQRTVSLNKRDGSTVLLGLLLGGKLFVANLGDSRGVLAQIDDTRDATRDENVLRTVRLSVDHKPELQEEMDRVKEAGGDVIFSGCWRVAHDEISLRLAISRSLGDHPLKTNLPASCSAPLVSVVPDVRVLNVKAAGEYLVFASDGLWDRLSDDEAAIIVCSKVAEFDWSEEHEDGVPGSKEALQFAANALVETALRKRSMDNITAMVISFSELRDEESNSI</sequence>
<comment type="caution">
    <text evidence="1">The sequence shown here is derived from an EMBL/GenBank/DDBJ whole genome shotgun (WGS) entry which is preliminary data.</text>
</comment>
<evidence type="ECO:0000313" key="2">
    <source>
        <dbReference type="Proteomes" id="UP001163321"/>
    </source>
</evidence>
<accession>A0ACC0WV07</accession>
<organism evidence="1 2">
    <name type="scientific">Peronosclerospora sorghi</name>
    <dbReference type="NCBI Taxonomy" id="230839"/>
    <lineage>
        <taxon>Eukaryota</taxon>
        <taxon>Sar</taxon>
        <taxon>Stramenopiles</taxon>
        <taxon>Oomycota</taxon>
        <taxon>Peronosporomycetes</taxon>
        <taxon>Peronosporales</taxon>
        <taxon>Peronosporaceae</taxon>
        <taxon>Peronosclerospora</taxon>
    </lineage>
</organism>
<dbReference type="Proteomes" id="UP001163321">
    <property type="component" value="Chromosome 1"/>
</dbReference>
<keyword evidence="2" id="KW-1185">Reference proteome</keyword>
<dbReference type="EMBL" id="CM047580">
    <property type="protein sequence ID" value="KAI9922763.1"/>
    <property type="molecule type" value="Genomic_DNA"/>
</dbReference>